<name>A0A645C134_9ZZZZ</name>
<sequence>MDYPEKYNACVAATGSESPELALMYKLAINLGARLELGSPVFDDEEDMEQRPVVFLDGYTGGLEALENVLGVSRKDGTLVIGEGEKLTRAHGFEKVSGRAVCLELRDGVCDLGTKDVMSMDSPELFKPVKPTLECPK</sequence>
<evidence type="ECO:0000313" key="1">
    <source>
        <dbReference type="EMBL" id="MPM71322.1"/>
    </source>
</evidence>
<dbReference type="AlphaFoldDB" id="A0A645C134"/>
<organism evidence="1">
    <name type="scientific">bioreactor metagenome</name>
    <dbReference type="NCBI Taxonomy" id="1076179"/>
    <lineage>
        <taxon>unclassified sequences</taxon>
        <taxon>metagenomes</taxon>
        <taxon>ecological metagenomes</taxon>
    </lineage>
</organism>
<proteinExistence type="predicted"/>
<comment type="caution">
    <text evidence="1">The sequence shown here is derived from an EMBL/GenBank/DDBJ whole genome shotgun (WGS) entry which is preliminary data.</text>
</comment>
<gene>
    <name evidence="1" type="ORF">SDC9_118286</name>
</gene>
<protein>
    <submittedName>
        <fullName evidence="1">Uncharacterized protein</fullName>
    </submittedName>
</protein>
<dbReference type="EMBL" id="VSSQ01024034">
    <property type="protein sequence ID" value="MPM71322.1"/>
    <property type="molecule type" value="Genomic_DNA"/>
</dbReference>
<reference evidence="1" key="1">
    <citation type="submission" date="2019-08" db="EMBL/GenBank/DDBJ databases">
        <authorList>
            <person name="Kucharzyk K."/>
            <person name="Murdoch R.W."/>
            <person name="Higgins S."/>
            <person name="Loffler F."/>
        </authorList>
    </citation>
    <scope>NUCLEOTIDE SEQUENCE</scope>
</reference>
<accession>A0A645C134</accession>